<dbReference type="RefSeq" id="WP_142106565.1">
    <property type="nucleotide sequence ID" value="NZ_VFPH01000003.1"/>
</dbReference>
<proteinExistence type="predicted"/>
<keyword evidence="2" id="KW-0575">Peroxidase</keyword>
<evidence type="ECO:0000313" key="3">
    <source>
        <dbReference type="Proteomes" id="UP000319818"/>
    </source>
</evidence>
<comment type="caution">
    <text evidence="2">The sequence shown here is derived from an EMBL/GenBank/DDBJ whole genome shotgun (WGS) entry which is preliminary data.</text>
</comment>
<dbReference type="PANTHER" id="PTHR35446:SF3">
    <property type="entry name" value="CMD DOMAIN-CONTAINING PROTEIN"/>
    <property type="match status" value="1"/>
</dbReference>
<accession>A0A543FMU1</accession>
<sequence>MTRIPPLTVDHADDEQRRLLSDTQRQLGRVPNLYASMAHSPAALRGYLGLRDALAGGALGPVERELLALLVAQDNDCEYCVSAHSFRGDRMRISEEDLIRARRADSQNPHTRAVLRLARSVLAQRGRVADDELAEASAAGVTDAEVLEVVAHVALNALSNYVNHVARPPLDFPRVSTTVDEAAA</sequence>
<dbReference type="InterPro" id="IPR003779">
    <property type="entry name" value="CMD-like"/>
</dbReference>
<feature type="domain" description="Carboxymuconolactone decarboxylase-like" evidence="1">
    <location>
        <begin position="41"/>
        <end position="118"/>
    </location>
</feature>
<dbReference type="Gene3D" id="1.20.1290.10">
    <property type="entry name" value="AhpD-like"/>
    <property type="match status" value="1"/>
</dbReference>
<dbReference type="Proteomes" id="UP000319818">
    <property type="component" value="Unassembled WGS sequence"/>
</dbReference>
<dbReference type="NCBIfam" id="TIGR00778">
    <property type="entry name" value="ahpD_dom"/>
    <property type="match status" value="1"/>
</dbReference>
<dbReference type="Pfam" id="PF02627">
    <property type="entry name" value="CMD"/>
    <property type="match status" value="1"/>
</dbReference>
<evidence type="ECO:0000313" key="2">
    <source>
        <dbReference type="EMBL" id="TQM35188.1"/>
    </source>
</evidence>
<reference evidence="2 3" key="1">
    <citation type="submission" date="2019-06" db="EMBL/GenBank/DDBJ databases">
        <title>Sequencing the genomes of 1000 actinobacteria strains.</title>
        <authorList>
            <person name="Klenk H.-P."/>
        </authorList>
    </citation>
    <scope>NUCLEOTIDE SEQUENCE [LARGE SCALE GENOMIC DNA]</scope>
    <source>
        <strain evidence="2 3">DSM 45511</strain>
    </source>
</reference>
<gene>
    <name evidence="2" type="ORF">FB388_6616</name>
</gene>
<organism evidence="2 3">
    <name type="scientific">Pseudonocardia cypriaca</name>
    <dbReference type="NCBI Taxonomy" id="882449"/>
    <lineage>
        <taxon>Bacteria</taxon>
        <taxon>Bacillati</taxon>
        <taxon>Actinomycetota</taxon>
        <taxon>Actinomycetes</taxon>
        <taxon>Pseudonocardiales</taxon>
        <taxon>Pseudonocardiaceae</taxon>
        <taxon>Pseudonocardia</taxon>
    </lineage>
</organism>
<dbReference type="AlphaFoldDB" id="A0A543FMU1"/>
<dbReference type="InterPro" id="IPR004675">
    <property type="entry name" value="AhpD_core"/>
</dbReference>
<dbReference type="SUPFAM" id="SSF69118">
    <property type="entry name" value="AhpD-like"/>
    <property type="match status" value="1"/>
</dbReference>
<dbReference type="GO" id="GO:0051920">
    <property type="term" value="F:peroxiredoxin activity"/>
    <property type="evidence" value="ECO:0007669"/>
    <property type="project" value="InterPro"/>
</dbReference>
<dbReference type="NCBIfam" id="TIGR01926">
    <property type="entry name" value="peroxid_rel"/>
    <property type="match status" value="1"/>
</dbReference>
<dbReference type="PANTHER" id="PTHR35446">
    <property type="entry name" value="SI:CH211-175M2.5"/>
    <property type="match status" value="1"/>
</dbReference>
<dbReference type="EMBL" id="VFPH01000003">
    <property type="protein sequence ID" value="TQM35188.1"/>
    <property type="molecule type" value="Genomic_DNA"/>
</dbReference>
<evidence type="ECO:0000259" key="1">
    <source>
        <dbReference type="Pfam" id="PF02627"/>
    </source>
</evidence>
<keyword evidence="3" id="KW-1185">Reference proteome</keyword>
<dbReference type="InterPro" id="IPR010195">
    <property type="entry name" value="Uncharacterised_peroxidase-rel"/>
</dbReference>
<dbReference type="OrthoDB" id="122912at2"/>
<keyword evidence="2" id="KW-0560">Oxidoreductase</keyword>
<dbReference type="InterPro" id="IPR029032">
    <property type="entry name" value="AhpD-like"/>
</dbReference>
<name>A0A543FMU1_9PSEU</name>
<protein>
    <submittedName>
        <fullName evidence="2">Putative peroxidase-related enzyme</fullName>
    </submittedName>
</protein>